<gene>
    <name evidence="2" type="ordered locus">CNF02315</name>
</gene>
<feature type="compositionally biased region" description="Polar residues" evidence="1">
    <location>
        <begin position="51"/>
        <end position="69"/>
    </location>
</feature>
<dbReference type="Gene3D" id="6.10.140.1020">
    <property type="match status" value="1"/>
</dbReference>
<dbReference type="RefSeq" id="XP_024514496.1">
    <property type="nucleotide sequence ID" value="XM_024658569.1"/>
</dbReference>
<dbReference type="Proteomes" id="UP000002149">
    <property type="component" value="Chromosome 6"/>
</dbReference>
<name>A0A0S2M5J2_CRYD1</name>
<feature type="region of interest" description="Disordered" evidence="1">
    <location>
        <begin position="731"/>
        <end position="757"/>
    </location>
</feature>
<feature type="compositionally biased region" description="Polar residues" evidence="1">
    <location>
        <begin position="549"/>
        <end position="558"/>
    </location>
</feature>
<evidence type="ECO:0000256" key="1">
    <source>
        <dbReference type="SAM" id="MobiDB-lite"/>
    </source>
</evidence>
<dbReference type="AlphaFoldDB" id="A0A0S2M5J2"/>
<dbReference type="GeneID" id="36392901"/>
<feature type="compositionally biased region" description="Basic and acidic residues" evidence="1">
    <location>
        <begin position="41"/>
        <end position="50"/>
    </location>
</feature>
<evidence type="ECO:0008006" key="4">
    <source>
        <dbReference type="Google" id="ProtNLM"/>
    </source>
</evidence>
<keyword evidence="3" id="KW-1185">Reference proteome</keyword>
<feature type="compositionally biased region" description="Polar residues" evidence="1">
    <location>
        <begin position="471"/>
        <end position="487"/>
    </location>
</feature>
<proteinExistence type="predicted"/>
<dbReference type="VEuPathDB" id="FungiDB:CNF02315"/>
<accession>A0A0S2M5J2</accession>
<dbReference type="STRING" id="214684.A0A0S2M5J2"/>
<protein>
    <recommendedName>
        <fullName evidence="4">Swi5-dependent recombination DNA repair protein 1</fullName>
    </recommendedName>
</protein>
<reference evidence="2 3" key="1">
    <citation type="journal article" date="2005" name="Science">
        <title>The genome of the basidiomycetous yeast and human pathogen Cryptococcus neoformans.</title>
        <authorList>
            <person name="Loftus B.J."/>
            <person name="Fung E."/>
            <person name="Roncaglia P."/>
            <person name="Rowley D."/>
            <person name="Amedeo P."/>
            <person name="Bruno D."/>
            <person name="Vamathevan J."/>
            <person name="Miranda M."/>
            <person name="Anderson I.J."/>
            <person name="Fraser J.A."/>
            <person name="Allen J.E."/>
            <person name="Bosdet I.E."/>
            <person name="Brent M.R."/>
            <person name="Chiu R."/>
            <person name="Doering T.L."/>
            <person name="Donlin M.J."/>
            <person name="D'Souza C.A."/>
            <person name="Fox D.S."/>
            <person name="Grinberg V."/>
            <person name="Fu J."/>
            <person name="Fukushima M."/>
            <person name="Haas B.J."/>
            <person name="Huang J.C."/>
            <person name="Janbon G."/>
            <person name="Jones S.J."/>
            <person name="Koo H.L."/>
            <person name="Krzywinski M.I."/>
            <person name="Kwon-Chung J.K."/>
            <person name="Lengeler K.B."/>
            <person name="Maiti R."/>
            <person name="Marra M.A."/>
            <person name="Marra R.E."/>
            <person name="Mathewson C.A."/>
            <person name="Mitchell T.G."/>
            <person name="Pertea M."/>
            <person name="Riggs F.R."/>
            <person name="Salzberg S.L."/>
            <person name="Schein J.E."/>
            <person name="Shvartsbeyn A."/>
            <person name="Shin H."/>
            <person name="Shumway M."/>
            <person name="Specht C.A."/>
            <person name="Suh B.B."/>
            <person name="Tenney A."/>
            <person name="Utterback T.R."/>
            <person name="Wickes B.L."/>
            <person name="Wortman J.R."/>
            <person name="Wye N.H."/>
            <person name="Kronstad J.W."/>
            <person name="Lodge J.K."/>
            <person name="Heitman J."/>
            <person name="Davis R.W."/>
            <person name="Fraser C.M."/>
            <person name="Hyman R.W."/>
        </authorList>
    </citation>
    <scope>NUCLEOTIDE SEQUENCE [LARGE SCALE GENOMIC DNA]</scope>
    <source>
        <strain evidence="3">JEC21 / ATCC MYA-565</strain>
    </source>
</reference>
<dbReference type="InParanoid" id="A0A0S2M5J2"/>
<feature type="region of interest" description="Disordered" evidence="1">
    <location>
        <begin position="41"/>
        <end position="69"/>
    </location>
</feature>
<evidence type="ECO:0000313" key="2">
    <source>
        <dbReference type="EMBL" id="ALO68986.1"/>
    </source>
</evidence>
<evidence type="ECO:0000313" key="3">
    <source>
        <dbReference type="Proteomes" id="UP000002149"/>
    </source>
</evidence>
<dbReference type="PaxDb" id="214684-A0A0S2M5J2"/>
<dbReference type="KEGG" id="cne:CNF02315"/>
<feature type="compositionally biased region" description="Low complexity" evidence="1">
    <location>
        <begin position="531"/>
        <end position="548"/>
    </location>
</feature>
<organism evidence="2 3">
    <name type="scientific">Cryptococcus deneoformans (strain JEC21 / ATCC MYA-565)</name>
    <name type="common">Cryptococcus neoformans var. neoformans serotype D</name>
    <dbReference type="NCBI Taxonomy" id="214684"/>
    <lineage>
        <taxon>Eukaryota</taxon>
        <taxon>Fungi</taxon>
        <taxon>Dikarya</taxon>
        <taxon>Basidiomycota</taxon>
        <taxon>Agaricomycotina</taxon>
        <taxon>Tremellomycetes</taxon>
        <taxon>Tremellales</taxon>
        <taxon>Cryptococcaceae</taxon>
        <taxon>Cryptococcus</taxon>
        <taxon>Cryptococcus neoformans species complex</taxon>
    </lineage>
</organism>
<dbReference type="OrthoDB" id="2576607at2759"/>
<dbReference type="EMBL" id="AE017346">
    <property type="protein sequence ID" value="ALO68986.1"/>
    <property type="molecule type" value="Genomic_DNA"/>
</dbReference>
<feature type="compositionally biased region" description="Low complexity" evidence="1">
    <location>
        <begin position="576"/>
        <end position="589"/>
    </location>
</feature>
<feature type="region of interest" description="Disordered" evidence="1">
    <location>
        <begin position="392"/>
        <end position="594"/>
    </location>
</feature>
<sequence>MSNSDTSQALILWEINPGQPLVAASSIANTSSASLTDLIEPLKKQEKENRTTYATSIGPTDNQDDGPSSTNRWVINKVFSDSFTSHLRVCTQEPYILVPIQSGDVARRIYHPFWKEQEGLLNKSRCVQGVPLPLLGSKKRRRELENPFVAADTANTANTFADPPAGPYHSMALIKRPRLTLVHVPKPDLRQNHHGTVKPFHPVSHPWPIDQKGDPVFILNQEFRRHLCYSLILPTPAFFQIHYPQASATKCIAQRQLSRTFLPIANYKYNPNRLITYHSGITMATDKAATQGQGAVARLSNYANPADENQVQDPLSIIQPIIMRHLVCPTSHSPSPTIVEHSHHEFMMPEYDNPVIDDYDVMEVRSEYDGELCVMPLEDSDANYQTLAQEQRSLAKAPKKRPLVNRITLRPRSPSPDVFLSEAQGENPNKHRRSSEDDEIIDSCEGQWRVGRIPGHQGFHSRSGRKVIGSDSESSGQKRSLSQSISGQAERVLKKPFRPPTRVILPKASPKPSTSPLAGGIPDSTPSKDITSTPSTSASDSTLTDSTLNSQAKWTPSHRSSKLTRPFKTPIRSDRSSAPSPSTSSLSSTHRGHQATILTVQNEVMLLKKAAKYENDDSAGRLEELIIQWRNAGREMVERLFSLIPRPLDDGLLQTSSAYAPNAFSSGWYEGPSTLELTPEQQDYLAKAPLNKDDEPVDTEGNLLFENEGDQDVVKYLQKLEENKTYAFKESSQVRRTPMDESDVDDYSNCRNAEESSSNEWNYGSLMRGLGVDPPLLGWDACAEDWIDFS</sequence>